<protein>
    <submittedName>
        <fullName evidence="2">Uncharacterized protein</fullName>
    </submittedName>
</protein>
<feature type="region of interest" description="Disordered" evidence="1">
    <location>
        <begin position="1"/>
        <end position="35"/>
    </location>
</feature>
<reference evidence="2 3" key="1">
    <citation type="journal article" date="2019" name="Nat. Ecol. Evol.">
        <title>Megaphylogeny resolves global patterns of mushroom evolution.</title>
        <authorList>
            <person name="Varga T."/>
            <person name="Krizsan K."/>
            <person name="Foldi C."/>
            <person name="Dima B."/>
            <person name="Sanchez-Garcia M."/>
            <person name="Sanchez-Ramirez S."/>
            <person name="Szollosi G.J."/>
            <person name="Szarkandi J.G."/>
            <person name="Papp V."/>
            <person name="Albert L."/>
            <person name="Andreopoulos W."/>
            <person name="Angelini C."/>
            <person name="Antonin V."/>
            <person name="Barry K.W."/>
            <person name="Bougher N.L."/>
            <person name="Buchanan P."/>
            <person name="Buyck B."/>
            <person name="Bense V."/>
            <person name="Catcheside P."/>
            <person name="Chovatia M."/>
            <person name="Cooper J."/>
            <person name="Damon W."/>
            <person name="Desjardin D."/>
            <person name="Finy P."/>
            <person name="Geml J."/>
            <person name="Haridas S."/>
            <person name="Hughes K."/>
            <person name="Justo A."/>
            <person name="Karasinski D."/>
            <person name="Kautmanova I."/>
            <person name="Kiss B."/>
            <person name="Kocsube S."/>
            <person name="Kotiranta H."/>
            <person name="LaButti K.M."/>
            <person name="Lechner B.E."/>
            <person name="Liimatainen K."/>
            <person name="Lipzen A."/>
            <person name="Lukacs Z."/>
            <person name="Mihaltcheva S."/>
            <person name="Morgado L.N."/>
            <person name="Niskanen T."/>
            <person name="Noordeloos M.E."/>
            <person name="Ohm R.A."/>
            <person name="Ortiz-Santana B."/>
            <person name="Ovrebo C."/>
            <person name="Racz N."/>
            <person name="Riley R."/>
            <person name="Savchenko A."/>
            <person name="Shiryaev A."/>
            <person name="Soop K."/>
            <person name="Spirin V."/>
            <person name="Szebenyi C."/>
            <person name="Tomsovsky M."/>
            <person name="Tulloss R.E."/>
            <person name="Uehling J."/>
            <person name="Grigoriev I.V."/>
            <person name="Vagvolgyi C."/>
            <person name="Papp T."/>
            <person name="Martin F.M."/>
            <person name="Miettinen O."/>
            <person name="Hibbett D.S."/>
            <person name="Nagy L.G."/>
        </authorList>
    </citation>
    <scope>NUCLEOTIDE SEQUENCE [LARGE SCALE GENOMIC DNA]</scope>
    <source>
        <strain evidence="2 3">CBS 962.96</strain>
    </source>
</reference>
<evidence type="ECO:0000313" key="2">
    <source>
        <dbReference type="EMBL" id="THU79041.1"/>
    </source>
</evidence>
<feature type="compositionally biased region" description="Low complexity" evidence="1">
    <location>
        <begin position="1"/>
        <end position="13"/>
    </location>
</feature>
<dbReference type="Proteomes" id="UP000297245">
    <property type="component" value="Unassembled WGS sequence"/>
</dbReference>
<sequence length="90" mass="9539">MNTNTDNPNIPNNGLPPPPMLALPTTSNTVTSPLDSLEPASAVSVPQANGGISMSMTASSIYIDKSVQSEFELVERVEESKDGWVCLYGI</sequence>
<dbReference type="EMBL" id="ML180089">
    <property type="protein sequence ID" value="THU79041.1"/>
    <property type="molecule type" value="Genomic_DNA"/>
</dbReference>
<feature type="compositionally biased region" description="Polar residues" evidence="1">
    <location>
        <begin position="25"/>
        <end position="34"/>
    </location>
</feature>
<dbReference type="AlphaFoldDB" id="A0A4S8KTL3"/>
<evidence type="ECO:0000313" key="3">
    <source>
        <dbReference type="Proteomes" id="UP000297245"/>
    </source>
</evidence>
<keyword evidence="3" id="KW-1185">Reference proteome</keyword>
<accession>A0A4S8KTL3</accession>
<gene>
    <name evidence="2" type="ORF">K435DRAFT_875952</name>
</gene>
<proteinExistence type="predicted"/>
<evidence type="ECO:0000256" key="1">
    <source>
        <dbReference type="SAM" id="MobiDB-lite"/>
    </source>
</evidence>
<name>A0A4S8KTL3_DENBC</name>
<organism evidence="2 3">
    <name type="scientific">Dendrothele bispora (strain CBS 962.96)</name>
    <dbReference type="NCBI Taxonomy" id="1314807"/>
    <lineage>
        <taxon>Eukaryota</taxon>
        <taxon>Fungi</taxon>
        <taxon>Dikarya</taxon>
        <taxon>Basidiomycota</taxon>
        <taxon>Agaricomycotina</taxon>
        <taxon>Agaricomycetes</taxon>
        <taxon>Agaricomycetidae</taxon>
        <taxon>Agaricales</taxon>
        <taxon>Agaricales incertae sedis</taxon>
        <taxon>Dendrothele</taxon>
    </lineage>
</organism>